<dbReference type="AlphaFoldDB" id="A0A4R9L6B6"/>
<accession>A0A4R9L6B6</accession>
<evidence type="ECO:0000313" key="3">
    <source>
        <dbReference type="Proteomes" id="UP000265798"/>
    </source>
</evidence>
<dbReference type="EMBL" id="RQGT01000030">
    <property type="protein sequence ID" value="TGM19143.1"/>
    <property type="molecule type" value="Genomic_DNA"/>
</dbReference>
<organism evidence="1 3">
    <name type="scientific">Leptospira stimsonii</name>
    <dbReference type="NCBI Taxonomy" id="2202203"/>
    <lineage>
        <taxon>Bacteria</taxon>
        <taxon>Pseudomonadati</taxon>
        <taxon>Spirochaetota</taxon>
        <taxon>Spirochaetia</taxon>
        <taxon>Leptospirales</taxon>
        <taxon>Leptospiraceae</taxon>
        <taxon>Leptospira</taxon>
    </lineage>
</organism>
<reference evidence="2" key="3">
    <citation type="journal article" date="2019" name="PLoS Negl. Trop. Dis.">
        <title>Revisiting the worldwide diversity of Leptospira species in the environment.</title>
        <authorList>
            <person name="Vincent A.T."/>
            <person name="Schiettekatte O."/>
            <person name="Bourhy P."/>
            <person name="Veyrier F.J."/>
            <person name="Picardeau M."/>
        </authorList>
    </citation>
    <scope>NUCLEOTIDE SEQUENCE</scope>
    <source>
        <strain evidence="2">201702407</strain>
    </source>
</reference>
<evidence type="ECO:0000313" key="2">
    <source>
        <dbReference type="EMBL" id="TGM19143.1"/>
    </source>
</evidence>
<accession>A0A396ZCC6</accession>
<sequence>MNKNTKTREKIRTKKRSKGTIEKRIFKKEVITPTVSRNDWMDWDRLSKLVFRSEKNPVI</sequence>
<proteinExistence type="predicted"/>
<reference evidence="3" key="1">
    <citation type="submission" date="2018-05" db="EMBL/GenBank/DDBJ databases">
        <title>Leptospira yasudae sp. nov. and Leptospira stimsonii sp. nov., two pathogenic species of the genus Leptospira isolated from environmental sources.</title>
        <authorList>
            <person name="Casanovas-Massana A."/>
            <person name="Hamond C."/>
            <person name="Santos L.A."/>
            <person name="Hacker K.P."/>
            <person name="Balassiano I."/>
            <person name="Medeiros M.A."/>
            <person name="Reis M.G."/>
            <person name="Ko A.I."/>
            <person name="Wunder E.A."/>
        </authorList>
    </citation>
    <scope>NUCLEOTIDE SEQUENCE [LARGE SCALE GENOMIC DNA]</scope>
    <source>
        <strain evidence="3">Yale</strain>
    </source>
</reference>
<reference evidence="1" key="4">
    <citation type="journal article" date="2020" name="Int. J. Syst. Evol. Microbiol.">
        <title>Leptospira yasudae sp. nov. and Leptospira stimsonii sp. nov., two new species of the pathogenic group isolated from environmental sources.</title>
        <authorList>
            <person name="Casanovas-Massana A."/>
            <person name="Hamond C."/>
            <person name="Santos L.A."/>
            <person name="de Oliveira D."/>
            <person name="Hacker K.P."/>
            <person name="Balassiano I."/>
            <person name="Costa F."/>
            <person name="Medeiros M.A."/>
            <person name="Reis M.G."/>
            <person name="Ko A.I."/>
            <person name="Wunder E.A."/>
        </authorList>
    </citation>
    <scope>NUCLEOTIDE SEQUENCE</scope>
    <source>
        <strain evidence="1">Yale</strain>
    </source>
</reference>
<dbReference type="EMBL" id="QHCT01000001">
    <property type="protein sequence ID" value="RHX93159.1"/>
    <property type="molecule type" value="Genomic_DNA"/>
</dbReference>
<keyword evidence="4" id="KW-1185">Reference proteome</keyword>
<dbReference type="Proteomes" id="UP000265798">
    <property type="component" value="Unassembled WGS sequence"/>
</dbReference>
<gene>
    <name evidence="1" type="ORF">DLM75_03090</name>
    <name evidence="2" type="ORF">EHQ90_04365</name>
</gene>
<name>A0A4R9L6B6_9LEPT</name>
<protein>
    <submittedName>
        <fullName evidence="1">Uncharacterized protein</fullName>
    </submittedName>
</protein>
<reference evidence="2" key="2">
    <citation type="submission" date="2018-10" db="EMBL/GenBank/DDBJ databases">
        <authorList>
            <person name="Vincent A.T."/>
            <person name="Schiettekatte O."/>
            <person name="Bourhy P."/>
            <person name="Veyrier F.J."/>
            <person name="Picardeau M."/>
        </authorList>
    </citation>
    <scope>NUCLEOTIDE SEQUENCE</scope>
    <source>
        <strain evidence="2">201702407</strain>
    </source>
</reference>
<evidence type="ECO:0000313" key="4">
    <source>
        <dbReference type="Proteomes" id="UP000297422"/>
    </source>
</evidence>
<evidence type="ECO:0000313" key="1">
    <source>
        <dbReference type="EMBL" id="RHX93159.1"/>
    </source>
</evidence>
<dbReference type="Proteomes" id="UP000297422">
    <property type="component" value="Unassembled WGS sequence"/>
</dbReference>
<comment type="caution">
    <text evidence="1">The sequence shown here is derived from an EMBL/GenBank/DDBJ whole genome shotgun (WGS) entry which is preliminary data.</text>
</comment>